<keyword evidence="4" id="KW-0853">WD repeat</keyword>
<reference evidence="8" key="2">
    <citation type="submission" date="2013-12" db="EMBL/GenBank/DDBJ databases">
        <title>Evolution of pathogenesis and genome organization in the Tremellales.</title>
        <authorList>
            <person name="Cuomo C."/>
            <person name="Litvintseva A."/>
            <person name="Heitman J."/>
            <person name="Chen Y."/>
            <person name="Sun S."/>
            <person name="Springer D."/>
            <person name="Dromer F."/>
            <person name="Young S."/>
            <person name="Zeng Q."/>
            <person name="Chapman S."/>
            <person name="Gujja S."/>
            <person name="Saif S."/>
            <person name="Birren B."/>
        </authorList>
    </citation>
    <scope>NUCLEOTIDE SEQUENCE [LARGE SCALE GENOMIC DNA]</scope>
    <source>
        <strain evidence="8">CBS 10435</strain>
    </source>
</reference>
<feature type="region of interest" description="Disordered" evidence="6">
    <location>
        <begin position="727"/>
        <end position="817"/>
    </location>
</feature>
<dbReference type="GO" id="GO:0000932">
    <property type="term" value="C:P-body"/>
    <property type="evidence" value="ECO:0007669"/>
    <property type="project" value="UniProtKB-SubCell"/>
</dbReference>
<evidence type="ECO:0000256" key="4">
    <source>
        <dbReference type="ARBA" id="ARBA00022574"/>
    </source>
</evidence>
<dbReference type="InterPro" id="IPR045152">
    <property type="entry name" value="EDC4-like"/>
</dbReference>
<dbReference type="AlphaFoldDB" id="A0A1B9J1Q4"/>
<dbReference type="InterPro" id="IPR036322">
    <property type="entry name" value="WD40_repeat_dom_sf"/>
</dbReference>
<dbReference type="InterPro" id="IPR044938">
    <property type="entry name" value="EDC4_C_sf"/>
</dbReference>
<feature type="compositionally biased region" description="Low complexity" evidence="6">
    <location>
        <begin position="32"/>
        <end position="42"/>
    </location>
</feature>
<dbReference type="InterPro" id="IPR015943">
    <property type="entry name" value="WD40/YVTN_repeat-like_dom_sf"/>
</dbReference>
<evidence type="ECO:0000256" key="6">
    <source>
        <dbReference type="SAM" id="MobiDB-lite"/>
    </source>
</evidence>
<gene>
    <name evidence="7" type="ORF">L486_01236</name>
</gene>
<comment type="subcellular location">
    <subcellularLocation>
        <location evidence="1">Cytoplasm</location>
        <location evidence="1">P-body</location>
    </subcellularLocation>
</comment>
<feature type="compositionally biased region" description="Pro residues" evidence="6">
    <location>
        <begin position="65"/>
        <end position="74"/>
    </location>
</feature>
<feature type="region of interest" description="Disordered" evidence="6">
    <location>
        <begin position="1"/>
        <end position="222"/>
    </location>
</feature>
<dbReference type="STRING" id="1331196.A0A1B9J1Q4"/>
<dbReference type="OrthoDB" id="21128at2759"/>
<proteinExistence type="inferred from homology"/>
<feature type="compositionally biased region" description="Pro residues" evidence="6">
    <location>
        <begin position="1058"/>
        <end position="1081"/>
    </location>
</feature>
<comment type="similarity">
    <text evidence="2">Belongs to the WD repeat EDC4 family.</text>
</comment>
<dbReference type="Proteomes" id="UP000092583">
    <property type="component" value="Unassembled WGS sequence"/>
</dbReference>
<evidence type="ECO:0000256" key="5">
    <source>
        <dbReference type="ARBA" id="ARBA00022737"/>
    </source>
</evidence>
<dbReference type="PANTHER" id="PTHR15598:SF5">
    <property type="entry name" value="ENHANCER OF MRNA-DECAPPING PROTEIN 4"/>
    <property type="match status" value="1"/>
</dbReference>
<feature type="compositionally biased region" description="Polar residues" evidence="6">
    <location>
        <begin position="115"/>
        <end position="141"/>
    </location>
</feature>
<feature type="region of interest" description="Disordered" evidence="6">
    <location>
        <begin position="1029"/>
        <end position="1087"/>
    </location>
</feature>
<keyword evidence="5" id="KW-0677">Repeat</keyword>
<dbReference type="GO" id="GO:0031087">
    <property type="term" value="P:deadenylation-independent decapping of nuclear-transcribed mRNA"/>
    <property type="evidence" value="ECO:0007669"/>
    <property type="project" value="InterPro"/>
</dbReference>
<dbReference type="EMBL" id="KI669459">
    <property type="protein sequence ID" value="OCF61584.1"/>
    <property type="molecule type" value="Genomic_DNA"/>
</dbReference>
<feature type="compositionally biased region" description="Polar residues" evidence="6">
    <location>
        <begin position="185"/>
        <end position="197"/>
    </location>
</feature>
<evidence type="ECO:0000256" key="2">
    <source>
        <dbReference type="ARBA" id="ARBA00009639"/>
    </source>
</evidence>
<organism evidence="7 8">
    <name type="scientific">Kwoniella mangroviensis CBS 10435</name>
    <dbReference type="NCBI Taxonomy" id="1331196"/>
    <lineage>
        <taxon>Eukaryota</taxon>
        <taxon>Fungi</taxon>
        <taxon>Dikarya</taxon>
        <taxon>Basidiomycota</taxon>
        <taxon>Agaricomycotina</taxon>
        <taxon>Tremellomycetes</taxon>
        <taxon>Tremellales</taxon>
        <taxon>Cryptococcaceae</taxon>
        <taxon>Kwoniella</taxon>
    </lineage>
</organism>
<keyword evidence="3" id="KW-0963">Cytoplasm</keyword>
<keyword evidence="8" id="KW-1185">Reference proteome</keyword>
<dbReference type="PANTHER" id="PTHR15598">
    <property type="entry name" value="ENHANCER OF MRNA-DECAPPING PROTEIN 4"/>
    <property type="match status" value="1"/>
</dbReference>
<name>A0A1B9J1Q4_9TREE</name>
<reference evidence="7 8" key="1">
    <citation type="submission" date="2013-07" db="EMBL/GenBank/DDBJ databases">
        <title>The Genome Sequence of Kwoniella mangroviensis CBS10435.</title>
        <authorList>
            <consortium name="The Broad Institute Genome Sequencing Platform"/>
            <person name="Cuomo C."/>
            <person name="Litvintseva A."/>
            <person name="Chen Y."/>
            <person name="Heitman J."/>
            <person name="Sun S."/>
            <person name="Springer D."/>
            <person name="Dromer F."/>
            <person name="Young S.K."/>
            <person name="Zeng Q."/>
            <person name="Gargeya S."/>
            <person name="Fitzgerald M."/>
            <person name="Abouelleil A."/>
            <person name="Alvarado L."/>
            <person name="Berlin A.M."/>
            <person name="Chapman S.B."/>
            <person name="Dewar J."/>
            <person name="Goldberg J."/>
            <person name="Griggs A."/>
            <person name="Gujja S."/>
            <person name="Hansen M."/>
            <person name="Howarth C."/>
            <person name="Imamovic A."/>
            <person name="Larimer J."/>
            <person name="McCowan C."/>
            <person name="Murphy C."/>
            <person name="Pearson M."/>
            <person name="Priest M."/>
            <person name="Roberts A."/>
            <person name="Saif S."/>
            <person name="Shea T."/>
            <person name="Sykes S."/>
            <person name="Wortman J."/>
            <person name="Nusbaum C."/>
            <person name="Birren B."/>
        </authorList>
    </citation>
    <scope>NUCLEOTIDE SEQUENCE [LARGE SCALE GENOMIC DNA]</scope>
    <source>
        <strain evidence="7 8">CBS 10435</strain>
    </source>
</reference>
<feature type="compositionally biased region" description="Polar residues" evidence="6">
    <location>
        <begin position="13"/>
        <end position="31"/>
    </location>
</feature>
<evidence type="ECO:0000313" key="7">
    <source>
        <dbReference type="EMBL" id="OCF61584.1"/>
    </source>
</evidence>
<evidence type="ECO:0000256" key="3">
    <source>
        <dbReference type="ARBA" id="ARBA00022490"/>
    </source>
</evidence>
<sequence>MDQQNRLLAMLKSATTVPGPLSSSASPQGSINSNSTHSTSQTQPPPPSSQYLTAGNLGSAGSPREPSPTPPPPSLQAVTLLDLFKNISSPPPPTASSEGSNPDDQKNKLLGMLNSIGQATPNAGVISPSQGSNVGTPTTSGEKGDPLAVFKAGHPSHPPASPTGQGPIINHPSGITSPHVKPVQAQHTGTSTSSSQAKAKPAKTEDKPTSAATSNETPKKSIFHFDSPFDAFEQLPRSRQASTAKPATPKEVKVKLEEDHALNRVKSTEKLVSSGKGSPQGGEVPLQTTNNPYEPPATFTTPVSVNELPQAEIDDKLRNTCQVGKVVKDGQGKGPKALTSHTTIDLSQPNLDSLVNTGDPVHIAPTTKMRTDYMTFKKGKRVGITTAYMAYTMSKGRVRLIDSSSGARLVIQLLGTASFGPIVDLAVTSNYVATIGWDKTVVVHKVPVNGWKTDNPEVEMSFYCVAVNGPIGWPKKIEWVKKEGKDWLAVGGSEGVILLDPSAYPGGGRVVMMEDVCKQNRILKTEGDVVDFCLNQSHQAIGLLSSTSQCTLYNVSNLNRVWNRQLPSASSSSEPSSIQFCESNILVGRARNTHYDLIQITVDLAVLSTIKLTAPSPCLEELNYSHAVYDPIKTTLYIAPFARGSLYAFKYALKGQQPVKDVSKPDGPKVIAFDKVAEYPLEPVISLVLAKKGVEEDSEIFYATPTGFSQATITRSAYDALKAPLPKVQQPETNLPTSTAKAVPSPKSPKGSKIELPKPRSKASNKNTSPAVVKTELPSTSEDEVSTQPRPKVQPRKASVAPVEADGEESAGGAVTQEELNKTLKKVSDQFRSFLQTEDRLSNHLKQLLKNEIATLNVRFDALTGPDFAAEISARVERQIKGSLNNTIVQEIKKTVVPAAASTIQNEVRTVTSNQVPAAIYDALQSVPKELERSLAPVVQRTISNLVSNAIDKAVQEAIQHTLLPAMTQTSSNVIEQLSAEMRSEMLQIRKELSPPSKKGQLANDHLLKTMSTSIAELQKQVAVLTEHLKSGHSGSAPNGIIPALQPQPPSHQSSTFAPPPAHHQPPPPPPAAIPAEPSGPSPSQLEDTFLSALGAQTTASTLQLVVDHLALTDYCLPNQGKSPLSQAVLLTLLHRLAIVLSEIPSTHSMFQQVAGWERRTALLVDPKDQNIAGYISRVLSVVQGQLTTVLNNLQRYPDQNTQSHLVVIRGIMDIIGHKMNV</sequence>
<dbReference type="Gene3D" id="1.10.220.100">
    <property type="entry name" value="conserved c-terminal region of ge- 1"/>
    <property type="match status" value="1"/>
</dbReference>
<feature type="region of interest" description="Disordered" evidence="6">
    <location>
        <begin position="267"/>
        <end position="288"/>
    </location>
</feature>
<feature type="compositionally biased region" description="Polar residues" evidence="6">
    <location>
        <begin position="730"/>
        <end position="740"/>
    </location>
</feature>
<dbReference type="Gene3D" id="2.130.10.10">
    <property type="entry name" value="YVTN repeat-like/Quinoprotein amine dehydrogenase"/>
    <property type="match status" value="1"/>
</dbReference>
<protein>
    <submittedName>
        <fullName evidence="7">Uncharacterized protein</fullName>
    </submittedName>
</protein>
<evidence type="ECO:0000256" key="1">
    <source>
        <dbReference type="ARBA" id="ARBA00004201"/>
    </source>
</evidence>
<evidence type="ECO:0000313" key="8">
    <source>
        <dbReference type="Proteomes" id="UP000092583"/>
    </source>
</evidence>
<dbReference type="SUPFAM" id="SSF50978">
    <property type="entry name" value="WD40 repeat-like"/>
    <property type="match status" value="1"/>
</dbReference>
<accession>A0A1B9J1Q4</accession>